<keyword evidence="3" id="KW-1185">Reference proteome</keyword>
<keyword evidence="1" id="KW-1133">Transmembrane helix</keyword>
<dbReference type="Proteomes" id="UP000315389">
    <property type="component" value="Unassembled WGS sequence"/>
</dbReference>
<evidence type="ECO:0000313" key="2">
    <source>
        <dbReference type="EMBL" id="TQL58594.1"/>
    </source>
</evidence>
<dbReference type="Pfam" id="PF07332">
    <property type="entry name" value="Phage_holin_3_6"/>
    <property type="match status" value="1"/>
</dbReference>
<dbReference type="InterPro" id="IPR009937">
    <property type="entry name" value="Phage_holin_3_6"/>
</dbReference>
<keyword evidence="1" id="KW-0472">Membrane</keyword>
<dbReference type="RefSeq" id="WP_142121623.1">
    <property type="nucleotide sequence ID" value="NZ_BAAASV010000002.1"/>
</dbReference>
<protein>
    <submittedName>
        <fullName evidence="2">Putative superfamily III holin-X</fullName>
    </submittedName>
</protein>
<evidence type="ECO:0000256" key="1">
    <source>
        <dbReference type="SAM" id="Phobius"/>
    </source>
</evidence>
<dbReference type="EMBL" id="VFOS01000003">
    <property type="protein sequence ID" value="TQL58594.1"/>
    <property type="molecule type" value="Genomic_DNA"/>
</dbReference>
<reference evidence="2 3" key="1">
    <citation type="submission" date="2019-06" db="EMBL/GenBank/DDBJ databases">
        <title>Sequencing the genomes of 1000 actinobacteria strains.</title>
        <authorList>
            <person name="Klenk H.-P."/>
        </authorList>
    </citation>
    <scope>NUCLEOTIDE SEQUENCE [LARGE SCALE GENOMIC DNA]</scope>
    <source>
        <strain evidence="2 3">DSM 4813</strain>
    </source>
</reference>
<keyword evidence="1" id="KW-0812">Transmembrane</keyword>
<sequence length="145" mass="15098">MSTDNERPPLSAVVARAINAAVNLAKAEVTAYKEALVRKLKDTAVAIAMFAVAVLFLLMVFVFLNVAAYQALTLAFAGWLAALIMAGGALLLAAALVMVGQRVAKRNEVPPPSEVPEHVKAAVQEGIASAREQTAGDSPAAEGQE</sequence>
<name>A0A542ZE25_RARFA</name>
<feature type="transmembrane region" description="Helical" evidence="1">
    <location>
        <begin position="43"/>
        <end position="64"/>
    </location>
</feature>
<proteinExistence type="predicted"/>
<evidence type="ECO:0000313" key="3">
    <source>
        <dbReference type="Proteomes" id="UP000315389"/>
    </source>
</evidence>
<accession>A0A542ZE25</accession>
<feature type="transmembrane region" description="Helical" evidence="1">
    <location>
        <begin position="76"/>
        <end position="99"/>
    </location>
</feature>
<dbReference type="AlphaFoldDB" id="A0A542ZE25"/>
<comment type="caution">
    <text evidence="2">The sequence shown here is derived from an EMBL/GenBank/DDBJ whole genome shotgun (WGS) entry which is preliminary data.</text>
</comment>
<organism evidence="2 3">
    <name type="scientific">Rarobacter faecitabidus</name>
    <dbReference type="NCBI Taxonomy" id="13243"/>
    <lineage>
        <taxon>Bacteria</taxon>
        <taxon>Bacillati</taxon>
        <taxon>Actinomycetota</taxon>
        <taxon>Actinomycetes</taxon>
        <taxon>Micrococcales</taxon>
        <taxon>Rarobacteraceae</taxon>
        <taxon>Rarobacter</taxon>
    </lineage>
</organism>
<gene>
    <name evidence="2" type="ORF">FB461_2012</name>
</gene>